<comment type="caution">
    <text evidence="3">The sequence shown here is derived from an EMBL/GenBank/DDBJ whole genome shotgun (WGS) entry which is preliminary data.</text>
</comment>
<evidence type="ECO:0000313" key="2">
    <source>
        <dbReference type="EMBL" id="TWX61248.1"/>
    </source>
</evidence>
<dbReference type="Proteomes" id="UP000321917">
    <property type="component" value="Unassembled WGS sequence"/>
</dbReference>
<accession>A0A5C6QFA8</accession>
<dbReference type="AlphaFoldDB" id="A0A5C6QFA8"/>
<feature type="chain" id="PRO_5022919481" evidence="1">
    <location>
        <begin position="21"/>
        <end position="92"/>
    </location>
</feature>
<evidence type="ECO:0000313" key="5">
    <source>
        <dbReference type="Proteomes" id="UP000321917"/>
    </source>
</evidence>
<dbReference type="Proteomes" id="UP000321525">
    <property type="component" value="Unassembled WGS sequence"/>
</dbReference>
<reference evidence="3 5" key="1">
    <citation type="submission" date="2019-07" db="EMBL/GenBank/DDBJ databases">
        <title>Genomes of sea-ice associated Colwellia species.</title>
        <authorList>
            <person name="Bowman J.P."/>
        </authorList>
    </citation>
    <scope>NUCLEOTIDE SEQUENCE [LARGE SCALE GENOMIC DNA]</scope>
    <source>
        <strain evidence="2 4">ACAM 607</strain>
        <strain evidence="3 5">IC036</strain>
    </source>
</reference>
<keyword evidence="1" id="KW-0732">Signal</keyword>
<gene>
    <name evidence="2" type="ORF">ESZ26_05780</name>
    <name evidence="3" type="ORF">ESZ27_08260</name>
</gene>
<dbReference type="RefSeq" id="WP_146798802.1">
    <property type="nucleotide sequence ID" value="NZ_VOLP01000007.1"/>
</dbReference>
<evidence type="ECO:0000313" key="4">
    <source>
        <dbReference type="Proteomes" id="UP000321525"/>
    </source>
</evidence>
<dbReference type="EMBL" id="VOLQ01000012">
    <property type="protein sequence ID" value="TWX67705.1"/>
    <property type="molecule type" value="Genomic_DNA"/>
</dbReference>
<feature type="signal peptide" evidence="1">
    <location>
        <begin position="1"/>
        <end position="20"/>
    </location>
</feature>
<dbReference type="OrthoDB" id="9925283at2"/>
<evidence type="ECO:0000256" key="1">
    <source>
        <dbReference type="SAM" id="SignalP"/>
    </source>
</evidence>
<protein>
    <submittedName>
        <fullName evidence="3">Uncharacterized protein</fullName>
    </submittedName>
</protein>
<keyword evidence="4" id="KW-1185">Reference proteome</keyword>
<proteinExistence type="predicted"/>
<evidence type="ECO:0000313" key="3">
    <source>
        <dbReference type="EMBL" id="TWX67705.1"/>
    </source>
</evidence>
<organism evidence="3 5">
    <name type="scientific">Colwellia hornerae</name>
    <dbReference type="NCBI Taxonomy" id="89402"/>
    <lineage>
        <taxon>Bacteria</taxon>
        <taxon>Pseudomonadati</taxon>
        <taxon>Pseudomonadota</taxon>
        <taxon>Gammaproteobacteria</taxon>
        <taxon>Alteromonadales</taxon>
        <taxon>Colwelliaceae</taxon>
        <taxon>Colwellia</taxon>
    </lineage>
</organism>
<sequence>MKILLITTLTTALLSFNSFADNTTAIKDIANLMAKAGIQQLNTKLIINSKNKVQPDITISTLASNKHSQILVAKLNNKNGTQQKNTVQAADE</sequence>
<dbReference type="EMBL" id="VOLR01000006">
    <property type="protein sequence ID" value="TWX61248.1"/>
    <property type="molecule type" value="Genomic_DNA"/>
</dbReference>
<name>A0A5C6QFA8_9GAMM</name>